<evidence type="ECO:0000313" key="2">
    <source>
        <dbReference type="EMBL" id="PTQ76389.1"/>
    </source>
</evidence>
<sequence length="111" mass="12412">MDTWAGEDKDINGGVDTNVDEGRGWRSKIWKMQINLEKHRSFITNKLNIFFTGAGGAILIGLVGVMITALAISILLVNFYHGKIVFSVPLILMLISGPFAIVLFFRWDRLS</sequence>
<name>A0A2T5HXT7_9PROT</name>
<dbReference type="AlphaFoldDB" id="A0A2T5HXT7"/>
<gene>
    <name evidence="2" type="ORF">C8R26_11845</name>
</gene>
<evidence type="ECO:0000313" key="3">
    <source>
        <dbReference type="Proteomes" id="UP000244128"/>
    </source>
</evidence>
<keyword evidence="1" id="KW-0472">Membrane</keyword>
<dbReference type="Proteomes" id="UP000244128">
    <property type="component" value="Unassembled WGS sequence"/>
</dbReference>
<dbReference type="EMBL" id="QAOI01000018">
    <property type="protein sequence ID" value="PTQ76389.1"/>
    <property type="molecule type" value="Genomic_DNA"/>
</dbReference>
<evidence type="ECO:0000256" key="1">
    <source>
        <dbReference type="SAM" id="Phobius"/>
    </source>
</evidence>
<feature type="transmembrane region" description="Helical" evidence="1">
    <location>
        <begin position="47"/>
        <end position="80"/>
    </location>
</feature>
<protein>
    <submittedName>
        <fullName evidence="2">Uncharacterized protein</fullName>
    </submittedName>
</protein>
<accession>A0A2T5HXT7</accession>
<reference evidence="2 3" key="1">
    <citation type="submission" date="2018-04" db="EMBL/GenBank/DDBJ databases">
        <title>Active sludge and wastewater microbial communities from Klosterneuburg, Austria.</title>
        <authorList>
            <person name="Wagner M."/>
        </authorList>
    </citation>
    <scope>NUCLEOTIDE SEQUENCE [LARGE SCALE GENOMIC DNA]</scope>
    <source>
        <strain evidence="2 3">Nm49</strain>
    </source>
</reference>
<organism evidence="2 3">
    <name type="scientific">Nitrosomonas oligotropha</name>
    <dbReference type="NCBI Taxonomy" id="42354"/>
    <lineage>
        <taxon>Bacteria</taxon>
        <taxon>Pseudomonadati</taxon>
        <taxon>Pseudomonadota</taxon>
        <taxon>Betaproteobacteria</taxon>
        <taxon>Nitrosomonadales</taxon>
        <taxon>Nitrosomonadaceae</taxon>
        <taxon>Nitrosomonas</taxon>
    </lineage>
</organism>
<comment type="caution">
    <text evidence="2">The sequence shown here is derived from an EMBL/GenBank/DDBJ whole genome shotgun (WGS) entry which is preliminary data.</text>
</comment>
<feature type="transmembrane region" description="Helical" evidence="1">
    <location>
        <begin position="86"/>
        <end position="105"/>
    </location>
</feature>
<dbReference type="RefSeq" id="WP_107803781.1">
    <property type="nucleotide sequence ID" value="NZ_QAOI01000018.1"/>
</dbReference>
<keyword evidence="1" id="KW-1133">Transmembrane helix</keyword>
<keyword evidence="1" id="KW-0812">Transmembrane</keyword>
<proteinExistence type="predicted"/>